<keyword evidence="11" id="KW-0511">Multifunctional enzyme</keyword>
<evidence type="ECO:0000256" key="2">
    <source>
        <dbReference type="ARBA" id="ARBA00007005"/>
    </source>
</evidence>
<reference evidence="17" key="1">
    <citation type="journal article" date="2019" name="Int. J. Syst. Evol. Microbiol.">
        <title>The Global Catalogue of Microorganisms (GCM) 10K type strain sequencing project: providing services to taxonomists for standard genome sequencing and annotation.</title>
        <authorList>
            <consortium name="The Broad Institute Genomics Platform"/>
            <consortium name="The Broad Institute Genome Sequencing Center for Infectious Disease"/>
            <person name="Wu L."/>
            <person name="Ma J."/>
        </authorList>
    </citation>
    <scope>NUCLEOTIDE SEQUENCE [LARGE SCALE GENOMIC DNA]</scope>
    <source>
        <strain evidence="17">KCTC 52165</strain>
    </source>
</reference>
<keyword evidence="10" id="KW-0456">Lyase</keyword>
<evidence type="ECO:0000256" key="9">
    <source>
        <dbReference type="ARBA" id="ARBA00023098"/>
    </source>
</evidence>
<dbReference type="EMBL" id="JBHRTK010000009">
    <property type="protein sequence ID" value="MFC3206018.1"/>
    <property type="molecule type" value="Genomic_DNA"/>
</dbReference>
<keyword evidence="8" id="KW-0520">NAD</keyword>
<evidence type="ECO:0000256" key="3">
    <source>
        <dbReference type="ARBA" id="ARBA00008750"/>
    </source>
</evidence>
<dbReference type="PANTHER" id="PTHR43612:SF3">
    <property type="entry name" value="TRIFUNCTIONAL ENZYME SUBUNIT ALPHA, MITOCHONDRIAL"/>
    <property type="match status" value="1"/>
</dbReference>
<protein>
    <recommendedName>
        <fullName evidence="4">enoyl-CoA hydratase</fullName>
        <ecNumber evidence="4">4.2.1.17</ecNumber>
    </recommendedName>
</protein>
<dbReference type="SUPFAM" id="SSF52096">
    <property type="entry name" value="ClpP/crotonase"/>
    <property type="match status" value="1"/>
</dbReference>
<comment type="similarity">
    <text evidence="2">In the central section; belongs to the 3-hydroxyacyl-CoA dehydrogenase family.</text>
</comment>
<dbReference type="CDD" id="cd06558">
    <property type="entry name" value="crotonase-like"/>
    <property type="match status" value="1"/>
</dbReference>
<evidence type="ECO:0000259" key="15">
    <source>
        <dbReference type="Pfam" id="PF02737"/>
    </source>
</evidence>
<sequence length="739" mass="80271">MADYKNFTLETDADGIALVVWDMPDRSMNVFTEEVMRELDAIVDRVAAEAAIKGAVIASGKDTFSGGADIAMLQKMLKTFAVEKAAGVEKATQKLFETAGFMSGLFRKLETCGKPWVSAINGTCLGGAFELSLACHARVAADSDAVKMALPEVKIGIFPGAGGTQRVPRLTDQQQALQMLTSGQTLTPKKAKAMGLVTEIAAPDALVEAAKALIRGGLKPVQPWDEKGFKLPGGPVYSMAGANLWPPAIAILRRETYGNYPAAAAILKCVYEGLLVPFDTALRIELRYFTEIMQSREAAAMIRSLFISLQELNKGARRPEGVPETEFRKIGVLGAGFMGAGIAYVTARAGIPVVLLDRDVPSAEKGKAHSAELMDGQIRKGRATPQDKERLLSLITPTDAYADLDGCDLVIEAVFEDSAVKKAATEQAEAILKASAVLASNTSAIPITALAKNSARPKNFIGIHFFSPVDKMMLVEIILGRKTGDKALATAIDYARAIRKTPVVVNDTRGFYVNRCVLRYMSEAYKMLIEGVPAPMIENAARAAGMPVGPLALTDETAVDLAQKIMHQTVRDLGEKAVDPEQMELIDTLVDKFDRKGRKNGKGFYDYPAKPAKKSLWPGLKELYPQKKPEDVDFEELKQRLLAVIALEAARVMEEKIVTDPREADVGSILAFGFAPYTGGTLSYIDGIGAKPFVALARRLQKKYGAEFKPPKLLLDMAEKGETFYERFDPYRKMEKKAA</sequence>
<dbReference type="SUPFAM" id="SSF51735">
    <property type="entry name" value="NAD(P)-binding Rossmann-fold domains"/>
    <property type="match status" value="1"/>
</dbReference>
<name>A0ABV7KC81_9HYPH</name>
<keyword evidence="9" id="KW-0443">Lipid metabolism</keyword>
<dbReference type="InterPro" id="IPR006108">
    <property type="entry name" value="3HC_DH_C"/>
</dbReference>
<evidence type="ECO:0000256" key="12">
    <source>
        <dbReference type="ARBA" id="ARBA00049556"/>
    </source>
</evidence>
<dbReference type="InterPro" id="IPR008927">
    <property type="entry name" value="6-PGluconate_DH-like_C_sf"/>
</dbReference>
<comment type="similarity">
    <text evidence="3">In the N-terminal section; belongs to the enoyl-CoA hydratase/isomerase family.</text>
</comment>
<keyword evidence="5" id="KW-0276">Fatty acid metabolism</keyword>
<evidence type="ECO:0000256" key="7">
    <source>
        <dbReference type="ARBA" id="ARBA00023002"/>
    </source>
</evidence>
<dbReference type="Proteomes" id="UP001595583">
    <property type="component" value="Unassembled WGS sequence"/>
</dbReference>
<dbReference type="InterPro" id="IPR001753">
    <property type="entry name" value="Enoyl-CoA_hydra/iso"/>
</dbReference>
<dbReference type="Pfam" id="PF02737">
    <property type="entry name" value="3HCDH_N"/>
    <property type="match status" value="1"/>
</dbReference>
<keyword evidence="17" id="KW-1185">Reference proteome</keyword>
<dbReference type="PROSITE" id="PS00166">
    <property type="entry name" value="ENOYL_COA_HYDRATASE"/>
    <property type="match status" value="1"/>
</dbReference>
<evidence type="ECO:0000256" key="10">
    <source>
        <dbReference type="ARBA" id="ARBA00023239"/>
    </source>
</evidence>
<evidence type="ECO:0000313" key="16">
    <source>
        <dbReference type="EMBL" id="MFC3206018.1"/>
    </source>
</evidence>
<keyword evidence="7" id="KW-0560">Oxidoreductase</keyword>
<evidence type="ECO:0000313" key="17">
    <source>
        <dbReference type="Proteomes" id="UP001595583"/>
    </source>
</evidence>
<proteinExistence type="inferred from homology"/>
<evidence type="ECO:0000259" key="14">
    <source>
        <dbReference type="Pfam" id="PF00725"/>
    </source>
</evidence>
<dbReference type="InterPro" id="IPR050136">
    <property type="entry name" value="FA_oxidation_alpha_subunit"/>
</dbReference>
<dbReference type="InterPro" id="IPR018376">
    <property type="entry name" value="Enoyl-CoA_hyd/isom_CS"/>
</dbReference>
<gene>
    <name evidence="16" type="ORF">ACFOHJ_07325</name>
</gene>
<evidence type="ECO:0000256" key="8">
    <source>
        <dbReference type="ARBA" id="ARBA00023027"/>
    </source>
</evidence>
<evidence type="ECO:0000256" key="1">
    <source>
        <dbReference type="ARBA" id="ARBA00005005"/>
    </source>
</evidence>
<comment type="similarity">
    <text evidence="13">Belongs to the enoyl-CoA hydratase/isomerase family.</text>
</comment>
<evidence type="ECO:0000256" key="6">
    <source>
        <dbReference type="ARBA" id="ARBA00022963"/>
    </source>
</evidence>
<evidence type="ECO:0000256" key="4">
    <source>
        <dbReference type="ARBA" id="ARBA00012076"/>
    </source>
</evidence>
<dbReference type="InterPro" id="IPR029045">
    <property type="entry name" value="ClpP/crotonase-like_dom_sf"/>
</dbReference>
<evidence type="ECO:0000256" key="5">
    <source>
        <dbReference type="ARBA" id="ARBA00022832"/>
    </source>
</evidence>
<dbReference type="Gene3D" id="1.10.1040.50">
    <property type="match status" value="1"/>
</dbReference>
<feature type="domain" description="3-hydroxyacyl-CoA dehydrogenase C-terminal" evidence="14">
    <location>
        <begin position="510"/>
        <end position="607"/>
    </location>
</feature>
<feature type="domain" description="3-hydroxyacyl-CoA dehydrogenase NAD binding" evidence="15">
    <location>
        <begin position="329"/>
        <end position="508"/>
    </location>
</feature>
<dbReference type="InterPro" id="IPR006176">
    <property type="entry name" value="3-OHacyl-CoA_DH_NAD-bd"/>
</dbReference>
<organism evidence="16 17">
    <name type="scientific">Aquamicrobium soli</name>
    <dbReference type="NCBI Taxonomy" id="1811518"/>
    <lineage>
        <taxon>Bacteria</taxon>
        <taxon>Pseudomonadati</taxon>
        <taxon>Pseudomonadota</taxon>
        <taxon>Alphaproteobacteria</taxon>
        <taxon>Hyphomicrobiales</taxon>
        <taxon>Phyllobacteriaceae</taxon>
        <taxon>Aquamicrobium</taxon>
    </lineage>
</organism>
<comment type="caution">
    <text evidence="16">The sequence shown here is derived from an EMBL/GenBank/DDBJ whole genome shotgun (WGS) entry which is preliminary data.</text>
</comment>
<comment type="pathway">
    <text evidence="1">Lipid metabolism; fatty acid beta-oxidation.</text>
</comment>
<dbReference type="InterPro" id="IPR036291">
    <property type="entry name" value="NAD(P)-bd_dom_sf"/>
</dbReference>
<dbReference type="Pfam" id="PF00378">
    <property type="entry name" value="ECH_1"/>
    <property type="match status" value="1"/>
</dbReference>
<dbReference type="Gene3D" id="3.90.226.10">
    <property type="entry name" value="2-enoyl-CoA Hydratase, Chain A, domain 1"/>
    <property type="match status" value="1"/>
</dbReference>
<dbReference type="EC" id="4.2.1.17" evidence="4"/>
<dbReference type="PANTHER" id="PTHR43612">
    <property type="entry name" value="TRIFUNCTIONAL ENZYME SUBUNIT ALPHA"/>
    <property type="match status" value="1"/>
</dbReference>
<accession>A0ABV7KC81</accession>
<keyword evidence="6" id="KW-0442">Lipid degradation</keyword>
<evidence type="ECO:0000256" key="11">
    <source>
        <dbReference type="ARBA" id="ARBA00023268"/>
    </source>
</evidence>
<evidence type="ECO:0000256" key="13">
    <source>
        <dbReference type="RuleBase" id="RU003707"/>
    </source>
</evidence>
<dbReference type="Gene3D" id="3.40.50.720">
    <property type="entry name" value="NAD(P)-binding Rossmann-like Domain"/>
    <property type="match status" value="1"/>
</dbReference>
<dbReference type="Pfam" id="PF00725">
    <property type="entry name" value="3HCDH"/>
    <property type="match status" value="1"/>
</dbReference>
<dbReference type="SUPFAM" id="SSF48179">
    <property type="entry name" value="6-phosphogluconate dehydrogenase C-terminal domain-like"/>
    <property type="match status" value="2"/>
</dbReference>
<dbReference type="RefSeq" id="WP_378219833.1">
    <property type="nucleotide sequence ID" value="NZ_JBHRTK010000009.1"/>
</dbReference>
<comment type="catalytic activity">
    <reaction evidence="12">
        <text>a (3S)-3-hydroxyacyl-CoA + NAD(+) = a 3-oxoacyl-CoA + NADH + H(+)</text>
        <dbReference type="Rhea" id="RHEA:22432"/>
        <dbReference type="ChEBI" id="CHEBI:15378"/>
        <dbReference type="ChEBI" id="CHEBI:57318"/>
        <dbReference type="ChEBI" id="CHEBI:57540"/>
        <dbReference type="ChEBI" id="CHEBI:57945"/>
        <dbReference type="ChEBI" id="CHEBI:90726"/>
        <dbReference type="EC" id="1.1.1.35"/>
    </reaction>
</comment>